<feature type="domain" description="Neurotransmitter-gated ion-channel transmembrane" evidence="21">
    <location>
        <begin position="438"/>
        <end position="665"/>
    </location>
</feature>
<dbReference type="Gene3D" id="1.20.58.390">
    <property type="entry name" value="Neurotransmitter-gated ion-channel transmembrane domain"/>
    <property type="match status" value="1"/>
</dbReference>
<feature type="transmembrane region" description="Helical" evidence="18">
    <location>
        <begin position="496"/>
        <end position="518"/>
    </location>
</feature>
<dbReference type="FunFam" id="2.70.170.10:FF:000003">
    <property type="entry name" value="Putative gamma-aminobutyric acid receptor subunit gamma-2"/>
    <property type="match status" value="1"/>
</dbReference>
<dbReference type="SUPFAM" id="SSF90112">
    <property type="entry name" value="Neurotransmitter-gated ion-channel transmembrane pore"/>
    <property type="match status" value="1"/>
</dbReference>
<evidence type="ECO:0000256" key="5">
    <source>
        <dbReference type="ARBA" id="ARBA00022989"/>
    </source>
</evidence>
<evidence type="ECO:0000256" key="6">
    <source>
        <dbReference type="ARBA" id="ARBA00023018"/>
    </source>
</evidence>
<keyword evidence="11" id="KW-0869">Chloride channel</keyword>
<dbReference type="PRINTS" id="PR00252">
    <property type="entry name" value="NRIONCHANNEL"/>
</dbReference>
<dbReference type="InterPro" id="IPR006028">
    <property type="entry name" value="GABAA/Glycine_rcpt"/>
</dbReference>
<dbReference type="InterPro" id="IPR006201">
    <property type="entry name" value="Neur_channel"/>
</dbReference>
<dbReference type="SUPFAM" id="SSF63712">
    <property type="entry name" value="Nicotinic receptor ligand binding domain-like"/>
    <property type="match status" value="1"/>
</dbReference>
<dbReference type="InterPro" id="IPR006029">
    <property type="entry name" value="Neurotrans-gated_channel_TM"/>
</dbReference>
<proteinExistence type="inferred from homology"/>
<evidence type="ECO:0000256" key="4">
    <source>
        <dbReference type="ARBA" id="ARBA00022729"/>
    </source>
</evidence>
<dbReference type="Gene3D" id="2.70.170.10">
    <property type="entry name" value="Neurotransmitter-gated ion-channel ligand-binding domain"/>
    <property type="match status" value="1"/>
</dbReference>
<keyword evidence="16 18" id="KW-0407">Ion channel</keyword>
<evidence type="ECO:0000259" key="21">
    <source>
        <dbReference type="Pfam" id="PF02932"/>
    </source>
</evidence>
<organism evidence="22 23">
    <name type="scientific">Anopheles epiroticus</name>
    <dbReference type="NCBI Taxonomy" id="199890"/>
    <lineage>
        <taxon>Eukaryota</taxon>
        <taxon>Metazoa</taxon>
        <taxon>Ecdysozoa</taxon>
        <taxon>Arthropoda</taxon>
        <taxon>Hexapoda</taxon>
        <taxon>Insecta</taxon>
        <taxon>Pterygota</taxon>
        <taxon>Neoptera</taxon>
        <taxon>Endopterygota</taxon>
        <taxon>Diptera</taxon>
        <taxon>Nematocera</taxon>
        <taxon>Culicoidea</taxon>
        <taxon>Culicidae</taxon>
        <taxon>Anophelinae</taxon>
        <taxon>Anopheles</taxon>
    </lineage>
</organism>
<dbReference type="Pfam" id="PF02932">
    <property type="entry name" value="Neur_chan_memb"/>
    <property type="match status" value="1"/>
</dbReference>
<evidence type="ECO:0000256" key="19">
    <source>
        <dbReference type="SAM" id="MobiDB-lite"/>
    </source>
</evidence>
<evidence type="ECO:0000256" key="14">
    <source>
        <dbReference type="ARBA" id="ARBA00023257"/>
    </source>
</evidence>
<dbReference type="InterPro" id="IPR036734">
    <property type="entry name" value="Neur_chan_lig-bd_sf"/>
</dbReference>
<dbReference type="EnsemblMetazoa" id="AEPI008604-RA">
    <property type="protein sequence ID" value="AEPI008604-PA"/>
    <property type="gene ID" value="AEPI008604"/>
</dbReference>
<keyword evidence="1 18" id="KW-0813">Transport</keyword>
<dbReference type="GO" id="GO:0034707">
    <property type="term" value="C:chloride channel complex"/>
    <property type="evidence" value="ECO:0007669"/>
    <property type="project" value="UniProtKB-KW"/>
</dbReference>
<feature type="transmembrane region" description="Helical" evidence="18">
    <location>
        <begin position="433"/>
        <end position="455"/>
    </location>
</feature>
<dbReference type="CDD" id="cd19007">
    <property type="entry name" value="LGIC_ECD_GABAR_GRD-like"/>
    <property type="match status" value="1"/>
</dbReference>
<dbReference type="CDD" id="cd19049">
    <property type="entry name" value="LGIC_TM_anion"/>
    <property type="match status" value="1"/>
</dbReference>
<dbReference type="GO" id="GO:0004890">
    <property type="term" value="F:GABA-A receptor activity"/>
    <property type="evidence" value="ECO:0007669"/>
    <property type="project" value="InterPro"/>
</dbReference>
<keyword evidence="9" id="KW-1015">Disulfide bond</keyword>
<feature type="chain" id="PRO_5022251834" evidence="18">
    <location>
        <begin position="26"/>
        <end position="683"/>
    </location>
</feature>
<feature type="domain" description="Neurotransmitter-gated ion-channel ligand-binding" evidence="20">
    <location>
        <begin position="244"/>
        <end position="430"/>
    </location>
</feature>
<keyword evidence="4 18" id="KW-0732">Signal</keyword>
<keyword evidence="23" id="KW-1185">Reference proteome</keyword>
<dbReference type="InterPro" id="IPR036719">
    <property type="entry name" value="Neuro-gated_channel_TM_sf"/>
</dbReference>
<keyword evidence="5 18" id="KW-1133">Transmembrane helix</keyword>
<protein>
    <submittedName>
        <fullName evidence="22">Uncharacterized protein</fullName>
    </submittedName>
</protein>
<dbReference type="InterPro" id="IPR038050">
    <property type="entry name" value="Neuro_actylchol_rec"/>
</dbReference>
<dbReference type="GO" id="GO:0005230">
    <property type="term" value="F:extracellular ligand-gated monoatomic ion channel activity"/>
    <property type="evidence" value="ECO:0007669"/>
    <property type="project" value="InterPro"/>
</dbReference>
<name>A0A182PNS5_9DIPT</name>
<feature type="region of interest" description="Disordered" evidence="19">
    <location>
        <begin position="199"/>
        <end position="246"/>
    </location>
</feature>
<dbReference type="PRINTS" id="PR00253">
    <property type="entry name" value="GABAARECEPTR"/>
</dbReference>
<keyword evidence="14" id="KW-0628">Postsynaptic cell membrane</keyword>
<keyword evidence="2" id="KW-1003">Cell membrane</keyword>
<comment type="subcellular location">
    <subcellularLocation>
        <location evidence="17">Postsynaptic cell membrane</location>
        <topology evidence="17">Multi-pass membrane protein</topology>
    </subcellularLocation>
</comment>
<dbReference type="STRING" id="199890.A0A182PNS5"/>
<evidence type="ECO:0000259" key="20">
    <source>
        <dbReference type="Pfam" id="PF02931"/>
    </source>
</evidence>
<evidence type="ECO:0000256" key="15">
    <source>
        <dbReference type="ARBA" id="ARBA00023286"/>
    </source>
</evidence>
<keyword evidence="15" id="KW-1071">Ligand-gated ion channel</keyword>
<dbReference type="GO" id="GO:0005254">
    <property type="term" value="F:chloride channel activity"/>
    <property type="evidence" value="ECO:0007669"/>
    <property type="project" value="UniProtKB-KW"/>
</dbReference>
<keyword evidence="13" id="KW-0868">Chloride</keyword>
<feature type="region of interest" description="Disordered" evidence="19">
    <location>
        <begin position="147"/>
        <end position="169"/>
    </location>
</feature>
<feature type="signal peptide" evidence="18">
    <location>
        <begin position="1"/>
        <end position="25"/>
    </location>
</feature>
<evidence type="ECO:0000256" key="9">
    <source>
        <dbReference type="ARBA" id="ARBA00023157"/>
    </source>
</evidence>
<dbReference type="FunFam" id="1.20.58.390:FF:000065">
    <property type="entry name" value="GABA-gated ion channel"/>
    <property type="match status" value="1"/>
</dbReference>
<feature type="transmembrane region" description="Helical" evidence="18">
    <location>
        <begin position="464"/>
        <end position="481"/>
    </location>
</feature>
<keyword evidence="7 18" id="KW-0406">Ion transport</keyword>
<evidence type="ECO:0000256" key="13">
    <source>
        <dbReference type="ARBA" id="ARBA00023214"/>
    </source>
</evidence>
<evidence type="ECO:0000256" key="7">
    <source>
        <dbReference type="ARBA" id="ARBA00023065"/>
    </source>
</evidence>
<feature type="compositionally biased region" description="Basic and acidic residues" evidence="19">
    <location>
        <begin position="152"/>
        <end position="168"/>
    </location>
</feature>
<evidence type="ECO:0000256" key="8">
    <source>
        <dbReference type="ARBA" id="ARBA00023136"/>
    </source>
</evidence>
<dbReference type="GO" id="GO:0045211">
    <property type="term" value="C:postsynaptic membrane"/>
    <property type="evidence" value="ECO:0007669"/>
    <property type="project" value="UniProtKB-SubCell"/>
</dbReference>
<evidence type="ECO:0000256" key="3">
    <source>
        <dbReference type="ARBA" id="ARBA00022692"/>
    </source>
</evidence>
<keyword evidence="3 18" id="KW-0812">Transmembrane</keyword>
<comment type="similarity">
    <text evidence="18">Belongs to the ligand-gated ion channel (TC 1.A.9) family.</text>
</comment>
<evidence type="ECO:0000256" key="2">
    <source>
        <dbReference type="ARBA" id="ARBA00022475"/>
    </source>
</evidence>
<evidence type="ECO:0000256" key="11">
    <source>
        <dbReference type="ARBA" id="ARBA00023173"/>
    </source>
</evidence>
<keyword evidence="8 18" id="KW-0472">Membrane</keyword>
<dbReference type="InterPro" id="IPR006202">
    <property type="entry name" value="Neur_chan_lig-bd"/>
</dbReference>
<dbReference type="VEuPathDB" id="VectorBase:AEPI008604"/>
<dbReference type="InterPro" id="IPR001390">
    <property type="entry name" value="GABAAa_rcpt"/>
</dbReference>
<dbReference type="PROSITE" id="PS00236">
    <property type="entry name" value="NEUROTR_ION_CHANNEL"/>
    <property type="match status" value="1"/>
</dbReference>
<dbReference type="Proteomes" id="UP000075885">
    <property type="component" value="Unassembled WGS sequence"/>
</dbReference>
<dbReference type="NCBIfam" id="TIGR00860">
    <property type="entry name" value="LIC"/>
    <property type="match status" value="1"/>
</dbReference>
<evidence type="ECO:0000256" key="16">
    <source>
        <dbReference type="ARBA" id="ARBA00023303"/>
    </source>
</evidence>
<dbReference type="PRINTS" id="PR01079">
    <property type="entry name" value="GABAARALPHA"/>
</dbReference>
<reference evidence="22" key="2">
    <citation type="submission" date="2020-05" db="UniProtKB">
        <authorList>
            <consortium name="EnsemblMetazoa"/>
        </authorList>
    </citation>
    <scope>IDENTIFICATION</scope>
    <source>
        <strain evidence="22">Epiroticus2</strain>
    </source>
</reference>
<evidence type="ECO:0000313" key="23">
    <source>
        <dbReference type="Proteomes" id="UP000075885"/>
    </source>
</evidence>
<feature type="transmembrane region" description="Helical" evidence="18">
    <location>
        <begin position="651"/>
        <end position="671"/>
    </location>
</feature>
<sequence length="683" mass="77851">MAYYSTGSFTLTFVLLLVENQTAGSILNPLSTLEKSALIVSTNTSIDGEGSLSGKKYKFFYIVPSLEILKYTSTSGHNTSHMPSVGTVPVSPRNTSDGKVLLLAPSFVALGSGAAPKRLTDSDQRRLWVELHKLRHFATIAGVQSNAGSVQRSKDGDTSASEERRAENSYRPLLPDAYYTGYKPNRYYIYTEPVRPRGVATVPESEGSRQAPQEAEEERPVASHAYHRQARSFNSTDEQGEGGREKSIPTLVRTNILIRSMGPVSELDMDYSMDCYFRQSWRDKRLSFHGPIESLSLSIKMLERIWRPDTYFYNGKHSHVHTITVPNKMLRLSQDGEILYSMRLTIKASCLMQLRSFPMDRQSCPLVLGSYAYSRQQLVYQWESEDSVKFEPGMTLSQFDLMSFGQKNYTFIRREGEFSVLHVSFNLQRHTGYFLIQVYVPCILIVVLSWVSFWIHREATSDRVGLGITTVLTLSTISLDSRTDLPKVRYATALDWFLLMSFFYCIATLLEFAGVHYFTKVGSGEIPLDEEEWEDMEGVEEIRDLPSLQQRLSTAAAIESPRLAAARRRSSLICPIYNDPTHMFKPTSSHLSTMERTTQTEPPKEPTWKQVWLCFLGDDQFRRRRQREASARGGGNRHVNSVSLIDQAARILFPASFTFLNILYWLFYYTYQADFTWTPLKEV</sequence>
<evidence type="ECO:0000313" key="22">
    <source>
        <dbReference type="EnsemblMetazoa" id="AEPI008604-PA"/>
    </source>
</evidence>
<evidence type="ECO:0000256" key="18">
    <source>
        <dbReference type="RuleBase" id="RU000687"/>
    </source>
</evidence>
<dbReference type="AlphaFoldDB" id="A0A182PNS5"/>
<evidence type="ECO:0000256" key="10">
    <source>
        <dbReference type="ARBA" id="ARBA00023170"/>
    </source>
</evidence>
<keyword evidence="6" id="KW-0770">Synapse</keyword>
<keyword evidence="12" id="KW-0325">Glycoprotein</keyword>
<dbReference type="InterPro" id="IPR018000">
    <property type="entry name" value="Neurotransmitter_ion_chnl_CS"/>
</dbReference>
<evidence type="ECO:0000256" key="17">
    <source>
        <dbReference type="ARBA" id="ARBA00034104"/>
    </source>
</evidence>
<accession>A0A182PNS5</accession>
<dbReference type="GO" id="GO:0099095">
    <property type="term" value="F:ligand-gated monoatomic anion channel activity"/>
    <property type="evidence" value="ECO:0007669"/>
    <property type="project" value="UniProtKB-ARBA"/>
</dbReference>
<keyword evidence="10" id="KW-0675">Receptor</keyword>
<evidence type="ECO:0000256" key="12">
    <source>
        <dbReference type="ARBA" id="ARBA00023180"/>
    </source>
</evidence>
<dbReference type="Pfam" id="PF02931">
    <property type="entry name" value="Neur_chan_LBD"/>
    <property type="match status" value="1"/>
</dbReference>
<evidence type="ECO:0000256" key="1">
    <source>
        <dbReference type="ARBA" id="ARBA00022448"/>
    </source>
</evidence>
<dbReference type="PANTHER" id="PTHR18945">
    <property type="entry name" value="NEUROTRANSMITTER GATED ION CHANNEL"/>
    <property type="match status" value="1"/>
</dbReference>
<reference evidence="23" key="1">
    <citation type="submission" date="2013-03" db="EMBL/GenBank/DDBJ databases">
        <title>The Genome Sequence of Anopheles epiroticus epiroticus2.</title>
        <authorList>
            <consortium name="The Broad Institute Genomics Platform"/>
            <person name="Neafsey D.E."/>
            <person name="Howell P."/>
            <person name="Walker B."/>
            <person name="Young S.K."/>
            <person name="Zeng Q."/>
            <person name="Gargeya S."/>
            <person name="Fitzgerald M."/>
            <person name="Haas B."/>
            <person name="Abouelleil A."/>
            <person name="Allen A.W."/>
            <person name="Alvarado L."/>
            <person name="Arachchi H.M."/>
            <person name="Berlin A.M."/>
            <person name="Chapman S.B."/>
            <person name="Gainer-Dewar J."/>
            <person name="Goldberg J."/>
            <person name="Griggs A."/>
            <person name="Gujja S."/>
            <person name="Hansen M."/>
            <person name="Howarth C."/>
            <person name="Imamovic A."/>
            <person name="Ireland A."/>
            <person name="Larimer J."/>
            <person name="McCowan C."/>
            <person name="Murphy C."/>
            <person name="Pearson M."/>
            <person name="Poon T.W."/>
            <person name="Priest M."/>
            <person name="Roberts A."/>
            <person name="Saif S."/>
            <person name="Shea T."/>
            <person name="Sisk P."/>
            <person name="Sykes S."/>
            <person name="Wortman J."/>
            <person name="Nusbaum C."/>
            <person name="Birren B."/>
        </authorList>
    </citation>
    <scope>NUCLEOTIDE SEQUENCE [LARGE SCALE GENOMIC DNA]</scope>
    <source>
        <strain evidence="23">Epiroticus2</strain>
    </source>
</reference>